<dbReference type="PROSITE" id="PS50835">
    <property type="entry name" value="IG_LIKE"/>
    <property type="match status" value="1"/>
</dbReference>
<dbReference type="InterPro" id="IPR003599">
    <property type="entry name" value="Ig_sub"/>
</dbReference>
<evidence type="ECO:0000313" key="5">
    <source>
        <dbReference type="Proteomes" id="UP000812440"/>
    </source>
</evidence>
<dbReference type="GO" id="GO:0004888">
    <property type="term" value="F:transmembrane signaling receptor activity"/>
    <property type="evidence" value="ECO:0007669"/>
    <property type="project" value="TreeGrafter"/>
</dbReference>
<dbReference type="SUPFAM" id="SSF48726">
    <property type="entry name" value="Immunoglobulin"/>
    <property type="match status" value="2"/>
</dbReference>
<dbReference type="InterPro" id="IPR013783">
    <property type="entry name" value="Ig-like_fold"/>
</dbReference>
<dbReference type="InterPro" id="IPR003598">
    <property type="entry name" value="Ig_sub2"/>
</dbReference>
<dbReference type="Proteomes" id="UP000812440">
    <property type="component" value="Chromosome 8_10"/>
</dbReference>
<dbReference type="PANTHER" id="PTHR11481:SF64">
    <property type="entry name" value="FC RECEPTOR-LIKE PROTEIN 4"/>
    <property type="match status" value="1"/>
</dbReference>
<keyword evidence="2" id="KW-1015">Disulfide bond</keyword>
<evidence type="ECO:0000256" key="2">
    <source>
        <dbReference type="ARBA" id="ARBA00023157"/>
    </source>
</evidence>
<dbReference type="AlphaFoldDB" id="A0A8T2K2C9"/>
<dbReference type="Pfam" id="PF13895">
    <property type="entry name" value="Ig_2"/>
    <property type="match status" value="2"/>
</dbReference>
<dbReference type="GO" id="GO:0007166">
    <property type="term" value="P:cell surface receptor signaling pathway"/>
    <property type="evidence" value="ECO:0007669"/>
    <property type="project" value="TreeGrafter"/>
</dbReference>
<evidence type="ECO:0000313" key="4">
    <source>
        <dbReference type="EMBL" id="KAG8449914.1"/>
    </source>
</evidence>
<sequence length="220" mass="24875">MYLQSFISMPLYSWPYACRTLQAGAGSYFCDWLRGSQSQVRLLAKQRAKEMKEQTVSCPIVSFQPNWSKILLGEPITMTCHLASAVQEEQTHKWYKDGNLIKSGQSISFKAASLKDSGNYQCQTNNGQRSEPINLEVIGDHIVLQAPPSIYEGDPVPLRCHGSDVFNTGNIRFYKDKFVIKTSSKDPYFLIRNVDTNTTGTYRCSFGKKHYSEGTFISVK</sequence>
<proteinExistence type="predicted"/>
<dbReference type="SMART" id="SM00409">
    <property type="entry name" value="IG"/>
    <property type="match status" value="2"/>
</dbReference>
<dbReference type="InterPro" id="IPR007110">
    <property type="entry name" value="Ig-like_dom"/>
</dbReference>
<dbReference type="EMBL" id="JAACNH010000003">
    <property type="protein sequence ID" value="KAG8449914.1"/>
    <property type="molecule type" value="Genomic_DNA"/>
</dbReference>
<feature type="domain" description="Ig-like" evidence="3">
    <location>
        <begin position="59"/>
        <end position="134"/>
    </location>
</feature>
<dbReference type="GO" id="GO:0009897">
    <property type="term" value="C:external side of plasma membrane"/>
    <property type="evidence" value="ECO:0007669"/>
    <property type="project" value="TreeGrafter"/>
</dbReference>
<evidence type="ECO:0000259" key="3">
    <source>
        <dbReference type="PROSITE" id="PS50835"/>
    </source>
</evidence>
<evidence type="ECO:0000256" key="1">
    <source>
        <dbReference type="ARBA" id="ARBA00022729"/>
    </source>
</evidence>
<reference evidence="4" key="1">
    <citation type="thesis" date="2020" institute="ProQuest LLC" country="789 East Eisenhower Parkway, Ann Arbor, MI, USA">
        <title>Comparative Genomics and Chromosome Evolution.</title>
        <authorList>
            <person name="Mudd A.B."/>
        </authorList>
    </citation>
    <scope>NUCLEOTIDE SEQUENCE</scope>
    <source>
        <strain evidence="4">Female2</strain>
        <tissue evidence="4">Blood</tissue>
    </source>
</reference>
<accession>A0A8T2K2C9</accession>
<dbReference type="InterPro" id="IPR036179">
    <property type="entry name" value="Ig-like_dom_sf"/>
</dbReference>
<protein>
    <recommendedName>
        <fullName evidence="3">Ig-like domain-containing protein</fullName>
    </recommendedName>
</protein>
<dbReference type="InterPro" id="IPR050488">
    <property type="entry name" value="Ig_Fc_receptor"/>
</dbReference>
<dbReference type="GO" id="GO:0006955">
    <property type="term" value="P:immune response"/>
    <property type="evidence" value="ECO:0007669"/>
    <property type="project" value="TreeGrafter"/>
</dbReference>
<keyword evidence="5" id="KW-1185">Reference proteome</keyword>
<dbReference type="SMART" id="SM00408">
    <property type="entry name" value="IGc2"/>
    <property type="match status" value="2"/>
</dbReference>
<dbReference type="PANTHER" id="PTHR11481">
    <property type="entry name" value="IMMUNOGLOBULIN FC RECEPTOR"/>
    <property type="match status" value="1"/>
</dbReference>
<feature type="non-terminal residue" evidence="4">
    <location>
        <position position="220"/>
    </location>
</feature>
<comment type="caution">
    <text evidence="4">The sequence shown here is derived from an EMBL/GenBank/DDBJ whole genome shotgun (WGS) entry which is preliminary data.</text>
</comment>
<gene>
    <name evidence="4" type="ORF">GDO86_016549</name>
</gene>
<keyword evidence="1" id="KW-0732">Signal</keyword>
<dbReference type="OrthoDB" id="8954737at2759"/>
<organism evidence="4 5">
    <name type="scientific">Hymenochirus boettgeri</name>
    <name type="common">Congo dwarf clawed frog</name>
    <dbReference type="NCBI Taxonomy" id="247094"/>
    <lineage>
        <taxon>Eukaryota</taxon>
        <taxon>Metazoa</taxon>
        <taxon>Chordata</taxon>
        <taxon>Craniata</taxon>
        <taxon>Vertebrata</taxon>
        <taxon>Euteleostomi</taxon>
        <taxon>Amphibia</taxon>
        <taxon>Batrachia</taxon>
        <taxon>Anura</taxon>
        <taxon>Pipoidea</taxon>
        <taxon>Pipidae</taxon>
        <taxon>Pipinae</taxon>
        <taxon>Hymenochirus</taxon>
    </lineage>
</organism>
<name>A0A8T2K2C9_9PIPI</name>
<dbReference type="Gene3D" id="2.60.40.10">
    <property type="entry name" value="Immunoglobulins"/>
    <property type="match status" value="2"/>
</dbReference>